<name>K0R2U8_THAOC</name>
<evidence type="ECO:0000256" key="1">
    <source>
        <dbReference type="SAM" id="MobiDB-lite"/>
    </source>
</evidence>
<dbReference type="AlphaFoldDB" id="K0R2U8"/>
<evidence type="ECO:0000313" key="2">
    <source>
        <dbReference type="EMBL" id="EJK47063.1"/>
    </source>
</evidence>
<reference evidence="2 3" key="1">
    <citation type="journal article" date="2012" name="Genome Biol.">
        <title>Genome and low-iron response of an oceanic diatom adapted to chronic iron limitation.</title>
        <authorList>
            <person name="Lommer M."/>
            <person name="Specht M."/>
            <person name="Roy A.S."/>
            <person name="Kraemer L."/>
            <person name="Andreson R."/>
            <person name="Gutowska M.A."/>
            <person name="Wolf J."/>
            <person name="Bergner S.V."/>
            <person name="Schilhabel M.B."/>
            <person name="Klostermeier U.C."/>
            <person name="Beiko R.G."/>
            <person name="Rosenstiel P."/>
            <person name="Hippler M."/>
            <person name="Laroche J."/>
        </authorList>
    </citation>
    <scope>NUCLEOTIDE SEQUENCE [LARGE SCALE GENOMIC DNA]</scope>
    <source>
        <strain evidence="2 3">CCMP1005</strain>
    </source>
</reference>
<dbReference type="Proteomes" id="UP000266841">
    <property type="component" value="Unassembled WGS sequence"/>
</dbReference>
<keyword evidence="3" id="KW-1185">Reference proteome</keyword>
<evidence type="ECO:0000313" key="3">
    <source>
        <dbReference type="Proteomes" id="UP000266841"/>
    </source>
</evidence>
<sequence length="185" mass="20290">MVTDGQVLPRGMDESPGLNSVVTKGAYMPTCFHPGPIALARNWWISPRRNWSTAAAHKSLVELNTTRPTKRPTARSRPAENKCATGMPMTVPDGVAPVLSGTVIGVPQLRQPREFWNRADRCGTSEAPAQMDGQGWRGEQPGKLRAEREAKAIMPGKLRAEREAKAIMKLAGRDKSQWCNLHVIG</sequence>
<dbReference type="EMBL" id="AGNL01047383">
    <property type="protein sequence ID" value="EJK47063.1"/>
    <property type="molecule type" value="Genomic_DNA"/>
</dbReference>
<protein>
    <submittedName>
        <fullName evidence="2">Uncharacterized protein</fullName>
    </submittedName>
</protein>
<organism evidence="2 3">
    <name type="scientific">Thalassiosira oceanica</name>
    <name type="common">Marine diatom</name>
    <dbReference type="NCBI Taxonomy" id="159749"/>
    <lineage>
        <taxon>Eukaryota</taxon>
        <taxon>Sar</taxon>
        <taxon>Stramenopiles</taxon>
        <taxon>Ochrophyta</taxon>
        <taxon>Bacillariophyta</taxon>
        <taxon>Coscinodiscophyceae</taxon>
        <taxon>Thalassiosirophycidae</taxon>
        <taxon>Thalassiosirales</taxon>
        <taxon>Thalassiosiraceae</taxon>
        <taxon>Thalassiosira</taxon>
    </lineage>
</organism>
<gene>
    <name evidence="2" type="ORF">THAOC_34245</name>
</gene>
<accession>K0R2U8</accession>
<proteinExistence type="predicted"/>
<feature type="region of interest" description="Disordered" evidence="1">
    <location>
        <begin position="124"/>
        <end position="143"/>
    </location>
</feature>
<comment type="caution">
    <text evidence="2">The sequence shown here is derived from an EMBL/GenBank/DDBJ whole genome shotgun (WGS) entry which is preliminary data.</text>
</comment>